<dbReference type="InterPro" id="IPR052710">
    <property type="entry name" value="CAAX_protease"/>
</dbReference>
<dbReference type="PANTHER" id="PTHR36435:SF1">
    <property type="entry name" value="CAAX AMINO TERMINAL PROTEASE FAMILY PROTEIN"/>
    <property type="match status" value="1"/>
</dbReference>
<feature type="transmembrane region" description="Helical" evidence="1">
    <location>
        <begin position="48"/>
        <end position="67"/>
    </location>
</feature>
<reference evidence="3 4" key="1">
    <citation type="submission" date="2017-02" db="EMBL/GenBank/DDBJ databases">
        <title>Genomic diversity within the haloalkaliphilic genus Thioalkalivibrio.</title>
        <authorList>
            <person name="Ahn A.-C."/>
            <person name="Meier-Kolthoff J."/>
            <person name="Overmars L."/>
            <person name="Richter M."/>
            <person name="Woyke T."/>
            <person name="Sorokin D.Y."/>
            <person name="Muyzer G."/>
        </authorList>
    </citation>
    <scope>NUCLEOTIDE SEQUENCE [LARGE SCALE GENOMIC DNA]</scope>
    <source>
        <strain evidence="3 4">ALJD</strain>
    </source>
</reference>
<protein>
    <recommendedName>
        <fullName evidence="2">CAAX prenyl protease 2/Lysostaphin resistance protein A-like domain-containing protein</fullName>
    </recommendedName>
</protein>
<evidence type="ECO:0000313" key="4">
    <source>
        <dbReference type="Proteomes" id="UP000189462"/>
    </source>
</evidence>
<gene>
    <name evidence="3" type="ORF">B1C78_06625</name>
</gene>
<keyword evidence="4" id="KW-1185">Reference proteome</keyword>
<evidence type="ECO:0000256" key="1">
    <source>
        <dbReference type="SAM" id="Phobius"/>
    </source>
</evidence>
<feature type="transmembrane region" description="Helical" evidence="1">
    <location>
        <begin position="255"/>
        <end position="273"/>
    </location>
</feature>
<feature type="transmembrane region" description="Helical" evidence="1">
    <location>
        <begin position="88"/>
        <end position="113"/>
    </location>
</feature>
<dbReference type="STRING" id="108003.B1C78_06625"/>
<dbReference type="PANTHER" id="PTHR36435">
    <property type="entry name" value="SLR1288 PROTEIN"/>
    <property type="match status" value="1"/>
</dbReference>
<evidence type="ECO:0000313" key="3">
    <source>
        <dbReference type="EMBL" id="OOG25388.1"/>
    </source>
</evidence>
<evidence type="ECO:0000259" key="2">
    <source>
        <dbReference type="Pfam" id="PF02517"/>
    </source>
</evidence>
<dbReference type="GO" id="GO:0080120">
    <property type="term" value="P:CAAX-box protein maturation"/>
    <property type="evidence" value="ECO:0007669"/>
    <property type="project" value="UniProtKB-ARBA"/>
</dbReference>
<organism evidence="3 4">
    <name type="scientific">Thioalkalivibrio denitrificans</name>
    <dbReference type="NCBI Taxonomy" id="108003"/>
    <lineage>
        <taxon>Bacteria</taxon>
        <taxon>Pseudomonadati</taxon>
        <taxon>Pseudomonadota</taxon>
        <taxon>Gammaproteobacteria</taxon>
        <taxon>Chromatiales</taxon>
        <taxon>Ectothiorhodospiraceae</taxon>
        <taxon>Thioalkalivibrio</taxon>
    </lineage>
</organism>
<feature type="transmembrane region" description="Helical" evidence="1">
    <location>
        <begin position="194"/>
        <end position="210"/>
    </location>
</feature>
<proteinExistence type="predicted"/>
<feature type="transmembrane region" description="Helical" evidence="1">
    <location>
        <begin position="137"/>
        <end position="157"/>
    </location>
</feature>
<dbReference type="GO" id="GO:0004175">
    <property type="term" value="F:endopeptidase activity"/>
    <property type="evidence" value="ECO:0007669"/>
    <property type="project" value="UniProtKB-ARBA"/>
</dbReference>
<keyword evidence="1" id="KW-0472">Membrane</keyword>
<feature type="transmembrane region" description="Helical" evidence="1">
    <location>
        <begin position="169"/>
        <end position="188"/>
    </location>
</feature>
<accession>A0A1V3NKH1</accession>
<comment type="caution">
    <text evidence="3">The sequence shown here is derived from an EMBL/GenBank/DDBJ whole genome shotgun (WGS) entry which is preliminary data.</text>
</comment>
<dbReference type="Proteomes" id="UP000189462">
    <property type="component" value="Unassembled WGS sequence"/>
</dbReference>
<name>A0A1V3NKH1_9GAMM</name>
<dbReference type="EMBL" id="MVBK01000038">
    <property type="protein sequence ID" value="OOG25388.1"/>
    <property type="molecule type" value="Genomic_DNA"/>
</dbReference>
<keyword evidence="1" id="KW-0812">Transmembrane</keyword>
<dbReference type="OrthoDB" id="9782250at2"/>
<keyword evidence="1" id="KW-1133">Transmembrane helix</keyword>
<dbReference type="RefSeq" id="WP_077278362.1">
    <property type="nucleotide sequence ID" value="NZ_MVBK01000038.1"/>
</dbReference>
<sequence length="298" mass="33958">MQSEGSSRLPQIRYCLIAILVLWYWAPGRYEFAIMWVDGEWYLFELAAIYYMQGTMALFIILAAYWVRLDPKRILGRGLESKDIAGTLLVVVMTFAAASVLNVLFIIPVTYVLPEFVEWWLDWSLYPLIYVSSDGSIPVWANLLSLVSLVVLAPLIEEMLFRGYLLHRLAQKLGLWAGVLVSSVLFGAVHPDPLAAAVMGFGMAVLYLKTQTLWAPILAHALYNLIVWFWHLHDVLVLGADYYDRYGIEHLREDWWMGAIALVVLVVFVDRLMRRRGPLGPFALPGETRPSGIEHQRS</sequence>
<dbReference type="AlphaFoldDB" id="A0A1V3NKH1"/>
<dbReference type="Pfam" id="PF02517">
    <property type="entry name" value="Rce1-like"/>
    <property type="match status" value="1"/>
</dbReference>
<feature type="transmembrane region" description="Helical" evidence="1">
    <location>
        <begin position="12"/>
        <end position="28"/>
    </location>
</feature>
<dbReference type="InterPro" id="IPR003675">
    <property type="entry name" value="Rce1/LyrA-like_dom"/>
</dbReference>
<feature type="domain" description="CAAX prenyl protease 2/Lysostaphin resistance protein A-like" evidence="2">
    <location>
        <begin position="141"/>
        <end position="226"/>
    </location>
</feature>